<sequence length="68" mass="7142">MADLVTTPNIADADAFYADLIALHDGLTEEESAALNARLILVLANHVGDAQVLRQALDAARAAGRRDG</sequence>
<dbReference type="OrthoDB" id="8420594at2"/>
<name>X7F8N9_9RHOB</name>
<dbReference type="STRING" id="1449351.RISW2_02570"/>
<dbReference type="eggNOG" id="ENOG5031292">
    <property type="taxonomic scope" value="Bacteria"/>
</dbReference>
<dbReference type="PATRIC" id="fig|1449351.3.peg.1897"/>
<dbReference type="Pfam" id="PF10932">
    <property type="entry name" value="DUF2783"/>
    <property type="match status" value="1"/>
</dbReference>
<dbReference type="EMBL" id="JAME01000012">
    <property type="protein sequence ID" value="ETX29073.1"/>
    <property type="molecule type" value="Genomic_DNA"/>
</dbReference>
<dbReference type="Proteomes" id="UP000023430">
    <property type="component" value="Unassembled WGS sequence"/>
</dbReference>
<comment type="caution">
    <text evidence="1">The sequence shown here is derived from an EMBL/GenBank/DDBJ whole genome shotgun (WGS) entry which is preliminary data.</text>
</comment>
<reference evidence="1 2" key="1">
    <citation type="submission" date="2014-01" db="EMBL/GenBank/DDBJ databases">
        <title>Roseivivax isoporae LMG 25204 Genome Sequencing.</title>
        <authorList>
            <person name="Lai Q."/>
            <person name="Li G."/>
            <person name="Shao Z."/>
        </authorList>
    </citation>
    <scope>NUCLEOTIDE SEQUENCE [LARGE SCALE GENOMIC DNA]</scope>
    <source>
        <strain evidence="1 2">LMG 25204</strain>
    </source>
</reference>
<accession>X7F8N9</accession>
<gene>
    <name evidence="1" type="ORF">RISW2_02570</name>
</gene>
<organism evidence="1 2">
    <name type="scientific">Roseivivax isoporae LMG 25204</name>
    <dbReference type="NCBI Taxonomy" id="1449351"/>
    <lineage>
        <taxon>Bacteria</taxon>
        <taxon>Pseudomonadati</taxon>
        <taxon>Pseudomonadota</taxon>
        <taxon>Alphaproteobacteria</taxon>
        <taxon>Rhodobacterales</taxon>
        <taxon>Roseobacteraceae</taxon>
        <taxon>Roseivivax</taxon>
    </lineage>
</organism>
<dbReference type="AlphaFoldDB" id="X7F8N9"/>
<dbReference type="RefSeq" id="WP_043769554.1">
    <property type="nucleotide sequence ID" value="NZ_JAME01000012.1"/>
</dbReference>
<keyword evidence="2" id="KW-1185">Reference proteome</keyword>
<dbReference type="InterPro" id="IPR021233">
    <property type="entry name" value="DUF2783"/>
</dbReference>
<protein>
    <recommendedName>
        <fullName evidence="3">DUF2783 domain-containing protein</fullName>
    </recommendedName>
</protein>
<evidence type="ECO:0000313" key="1">
    <source>
        <dbReference type="EMBL" id="ETX29073.1"/>
    </source>
</evidence>
<proteinExistence type="predicted"/>
<evidence type="ECO:0008006" key="3">
    <source>
        <dbReference type="Google" id="ProtNLM"/>
    </source>
</evidence>
<evidence type="ECO:0000313" key="2">
    <source>
        <dbReference type="Proteomes" id="UP000023430"/>
    </source>
</evidence>